<evidence type="ECO:0000313" key="4">
    <source>
        <dbReference type="EMBL" id="JAC72801.1"/>
    </source>
</evidence>
<dbReference type="Gene3D" id="3.10.129.10">
    <property type="entry name" value="Hotdog Thioesterase"/>
    <property type="match status" value="2"/>
</dbReference>
<dbReference type="PANTHER" id="PTHR11049:SF16">
    <property type="entry name" value="PROTEIN VDLD"/>
    <property type="match status" value="1"/>
</dbReference>
<feature type="compositionally biased region" description="Basic and acidic residues" evidence="2">
    <location>
        <begin position="455"/>
        <end position="468"/>
    </location>
</feature>
<dbReference type="EMBL" id="GBEZ01013156">
    <property type="protein sequence ID" value="JAC72801.1"/>
    <property type="molecule type" value="Transcribed_RNA"/>
</dbReference>
<evidence type="ECO:0000256" key="2">
    <source>
        <dbReference type="SAM" id="MobiDB-lite"/>
    </source>
</evidence>
<dbReference type="InterPro" id="IPR033120">
    <property type="entry name" value="HOTDOG_ACOT"/>
</dbReference>
<dbReference type="GO" id="GO:0005829">
    <property type="term" value="C:cytosol"/>
    <property type="evidence" value="ECO:0007669"/>
    <property type="project" value="TreeGrafter"/>
</dbReference>
<feature type="compositionally biased region" description="Basic and acidic residues" evidence="2">
    <location>
        <begin position="49"/>
        <end position="74"/>
    </location>
</feature>
<dbReference type="Pfam" id="PF03061">
    <property type="entry name" value="4HBT"/>
    <property type="match status" value="2"/>
</dbReference>
<dbReference type="GO" id="GO:0006637">
    <property type="term" value="P:acyl-CoA metabolic process"/>
    <property type="evidence" value="ECO:0007669"/>
    <property type="project" value="TreeGrafter"/>
</dbReference>
<feature type="compositionally biased region" description="Polar residues" evidence="2">
    <location>
        <begin position="224"/>
        <end position="237"/>
    </location>
</feature>
<organism evidence="4">
    <name type="scientific">Tetraselmis sp. GSL018</name>
    <dbReference type="NCBI Taxonomy" id="582737"/>
    <lineage>
        <taxon>Eukaryota</taxon>
        <taxon>Viridiplantae</taxon>
        <taxon>Chlorophyta</taxon>
        <taxon>core chlorophytes</taxon>
        <taxon>Chlorodendrophyceae</taxon>
        <taxon>Chlorodendrales</taxon>
        <taxon>Chlorodendraceae</taxon>
        <taxon>Tetraselmis</taxon>
    </lineage>
</organism>
<dbReference type="InterPro" id="IPR029069">
    <property type="entry name" value="HotDog_dom_sf"/>
</dbReference>
<feature type="domain" description="HotDog ACOT-type" evidence="3">
    <location>
        <begin position="291"/>
        <end position="406"/>
    </location>
</feature>
<reference evidence="4" key="1">
    <citation type="submission" date="2014-05" db="EMBL/GenBank/DDBJ databases">
        <title>The transcriptome of the halophilic microalga Tetraselmis sp. GSL018 isolated from the Great Salt Lake, Utah.</title>
        <authorList>
            <person name="Jinkerson R.E."/>
            <person name="D'Adamo S."/>
            <person name="Posewitz M.C."/>
        </authorList>
    </citation>
    <scope>NUCLEOTIDE SEQUENCE</scope>
    <source>
        <strain evidence="4">GSL018</strain>
    </source>
</reference>
<dbReference type="InterPro" id="IPR006683">
    <property type="entry name" value="Thioestr_dom"/>
</dbReference>
<sequence>MCNCGCSVKLSSVLETLHSLQQRVLELEKCALLRKSMTDDTNMQADPRSTPESREKHPDARKRESPSKVADENSKAPSDPAPETARAAIILPEMAMDATRVVMQQLCRPMDCDQLGVCLAGTVMSWIDLCAGLSSKMAARGPCVTASVDAVHFVRPLKANTIVIIDAVVNRTFSSSMEVQVRVQEEDPRTGECAECCHAFLTFVSLKSLRRPDNPHPQPLPQLVASTPEQSATLSQASERRKQRLAKAKAADGRGPQSLPPTCYREMGVPNTAVARTVSKADMARIKVSPGDTFSHMTQYVMPQNANPMGITFGGQVLAWVEQAAYLSAVRLSVSGHMMTAAMDAVTFKESTKVGDILYFTSAVTAVFHSSVEVMVSVFGERPFSGQPGAFFVLDAFVTLVSVHDDGTPQPMQLTLEPTNDVERQRMQEAHERKEARLSLRKAFSSSQNQAREQVGSHKHLDSLHATM</sequence>
<dbReference type="PANTHER" id="PTHR11049">
    <property type="entry name" value="ACYL COENZYME A THIOESTER HYDROLASE"/>
    <property type="match status" value="1"/>
</dbReference>
<gene>
    <name evidence="4" type="primary">ACOT11</name>
    <name evidence="4" type="ORF">TSPGSL018_30450</name>
</gene>
<feature type="region of interest" description="Disordered" evidence="2">
    <location>
        <begin position="212"/>
        <end position="262"/>
    </location>
</feature>
<name>A0A061RQG3_9CHLO</name>
<feature type="domain" description="HotDog ACOT-type" evidence="3">
    <location>
        <begin position="97"/>
        <end position="209"/>
    </location>
</feature>
<evidence type="ECO:0000259" key="3">
    <source>
        <dbReference type="PROSITE" id="PS51770"/>
    </source>
</evidence>
<dbReference type="AlphaFoldDB" id="A0A061RQG3"/>
<evidence type="ECO:0000256" key="1">
    <source>
        <dbReference type="ARBA" id="ARBA00022801"/>
    </source>
</evidence>
<feature type="region of interest" description="Disordered" evidence="2">
    <location>
        <begin position="442"/>
        <end position="468"/>
    </location>
</feature>
<keyword evidence="1" id="KW-0378">Hydrolase</keyword>
<protein>
    <submittedName>
        <fullName evidence="4">Acyl-CoA thioesteraes 11</fullName>
    </submittedName>
</protein>
<proteinExistence type="predicted"/>
<dbReference type="SUPFAM" id="SSF54637">
    <property type="entry name" value="Thioesterase/thiol ester dehydrase-isomerase"/>
    <property type="match status" value="2"/>
</dbReference>
<dbReference type="InterPro" id="IPR040170">
    <property type="entry name" value="Cytosol_ACT"/>
</dbReference>
<dbReference type="CDD" id="cd03442">
    <property type="entry name" value="BFIT_BACH"/>
    <property type="match status" value="2"/>
</dbReference>
<dbReference type="GO" id="GO:0052816">
    <property type="term" value="F:long-chain fatty acyl-CoA hydrolase activity"/>
    <property type="evidence" value="ECO:0007669"/>
    <property type="project" value="TreeGrafter"/>
</dbReference>
<dbReference type="PROSITE" id="PS51770">
    <property type="entry name" value="HOTDOG_ACOT"/>
    <property type="match status" value="2"/>
</dbReference>
<feature type="region of interest" description="Disordered" evidence="2">
    <location>
        <begin position="38"/>
        <end position="83"/>
    </location>
</feature>
<accession>A0A061RQG3</accession>